<dbReference type="EMBL" id="CP006272">
    <property type="protein sequence ID" value="AGZ40837.1"/>
    <property type="molecule type" value="Genomic_DNA"/>
</dbReference>
<dbReference type="Gene3D" id="3.30.70.100">
    <property type="match status" value="1"/>
</dbReference>
<name>U5VVK4_9ACTN</name>
<gene>
    <name evidence="1" type="ORF">AFR_12755</name>
</gene>
<reference evidence="1 2" key="1">
    <citation type="journal article" date="2014" name="J. Biotechnol.">
        <title>Complete genome sequence of the actinobacterium Actinoplanes friuliensis HAG 010964, producer of the lipopeptide antibiotic friulimycin.</title>
        <authorList>
            <person name="Ruckert C."/>
            <person name="Szczepanowski R."/>
            <person name="Albersmeier A."/>
            <person name="Goesmann A."/>
            <person name="Fischer N."/>
            <person name="Steinkamper A."/>
            <person name="Puhler A."/>
            <person name="Biener R."/>
            <person name="Schwartz D."/>
            <person name="Kalinowski J."/>
        </authorList>
    </citation>
    <scope>NUCLEOTIDE SEQUENCE [LARGE SCALE GENOMIC DNA]</scope>
    <source>
        <strain evidence="1 2">DSM 7358</strain>
    </source>
</reference>
<keyword evidence="1" id="KW-0503">Monooxygenase</keyword>
<dbReference type="Proteomes" id="UP000017746">
    <property type="component" value="Chromosome"/>
</dbReference>
<dbReference type="OrthoDB" id="1493813at2"/>
<evidence type="ECO:0000313" key="1">
    <source>
        <dbReference type="EMBL" id="AGZ40837.1"/>
    </source>
</evidence>
<dbReference type="eggNOG" id="COG2329">
    <property type="taxonomic scope" value="Bacteria"/>
</dbReference>
<evidence type="ECO:0000313" key="2">
    <source>
        <dbReference type="Proteomes" id="UP000017746"/>
    </source>
</evidence>
<dbReference type="RefSeq" id="WP_023360896.1">
    <property type="nucleotide sequence ID" value="NC_022657.1"/>
</dbReference>
<proteinExistence type="predicted"/>
<dbReference type="AlphaFoldDB" id="U5VVK4"/>
<dbReference type="PATRIC" id="fig|1246995.3.peg.2591"/>
<dbReference type="InterPro" id="IPR011008">
    <property type="entry name" value="Dimeric_a/b-barrel"/>
</dbReference>
<dbReference type="SUPFAM" id="SSF54909">
    <property type="entry name" value="Dimeric alpha+beta barrel"/>
    <property type="match status" value="1"/>
</dbReference>
<dbReference type="KEGG" id="afs:AFR_12755"/>
<organism evidence="1 2">
    <name type="scientific">Actinoplanes friuliensis DSM 7358</name>
    <dbReference type="NCBI Taxonomy" id="1246995"/>
    <lineage>
        <taxon>Bacteria</taxon>
        <taxon>Bacillati</taxon>
        <taxon>Actinomycetota</taxon>
        <taxon>Actinomycetes</taxon>
        <taxon>Micromonosporales</taxon>
        <taxon>Micromonosporaceae</taxon>
        <taxon>Actinoplanes</taxon>
    </lineage>
</organism>
<dbReference type="GO" id="GO:0004497">
    <property type="term" value="F:monooxygenase activity"/>
    <property type="evidence" value="ECO:0007669"/>
    <property type="project" value="UniProtKB-KW"/>
</dbReference>
<accession>U5VVK4</accession>
<keyword evidence="2" id="KW-1185">Reference proteome</keyword>
<protein>
    <submittedName>
        <fullName evidence="1">Antibiotic biosynthesis monooxygenase</fullName>
    </submittedName>
</protein>
<sequence length="247" mass="27315">MSINLTLRTSADSNVVALIERLELGENSGQEPVAIPQPPNRTPVRTREQSLALPAVMGTVRGWSRKEGFLGSVVLASRDHNRITVYSQFEPDTGDDAQPALRVLDSIDALGIPARTLDRRTYDLMWRDGNEALTAVSPLHTPVVHFGLFTVLDDQADALLEKVEATAPASLVTPGLRTINFHRSHDRQRVINFGTWSTFEHFHVLHEQPGFTTGEKYWQGLATFENDYFDVIGVIGKNATAGEELLG</sequence>
<dbReference type="HOGENOM" id="CLU_1122720_0_0_11"/>
<keyword evidence="1" id="KW-0560">Oxidoreductase</keyword>